<accession>A0A024G0K7</accession>
<dbReference type="EMBL" id="CAIX01000005">
    <property type="protein sequence ID" value="CCI40093.1"/>
    <property type="molecule type" value="Genomic_DNA"/>
</dbReference>
<proteinExistence type="predicted"/>
<reference evidence="2 3" key="1">
    <citation type="submission" date="2012-05" db="EMBL/GenBank/DDBJ databases">
        <title>Recombination and specialization in a pathogen metapopulation.</title>
        <authorList>
            <person name="Gardiner A."/>
            <person name="Kemen E."/>
            <person name="Schultz-Larsen T."/>
            <person name="MacLean D."/>
            <person name="Van Oosterhout C."/>
            <person name="Jones J.D.G."/>
        </authorList>
    </citation>
    <scope>NUCLEOTIDE SEQUENCE [LARGE SCALE GENOMIC DNA]</scope>
    <source>
        <strain evidence="2 3">Ac Nc2</strain>
    </source>
</reference>
<evidence type="ECO:0000256" key="1">
    <source>
        <dbReference type="SAM" id="Coils"/>
    </source>
</evidence>
<evidence type="ECO:0000313" key="2">
    <source>
        <dbReference type="EMBL" id="CCI40093.1"/>
    </source>
</evidence>
<keyword evidence="1" id="KW-0175">Coiled coil</keyword>
<sequence>MQKQAKESFHAQSVYRKMKDLEKKRREDEETKEEFLQALHEENLELLRQKADNFKLDQWIYDDGEA</sequence>
<dbReference type="Proteomes" id="UP000053237">
    <property type="component" value="Unassembled WGS sequence"/>
</dbReference>
<protein>
    <submittedName>
        <fullName evidence="2">Uncharacterized protein</fullName>
    </submittedName>
</protein>
<gene>
    <name evidence="2" type="ORF">BN9_008770</name>
</gene>
<feature type="coiled-coil region" evidence="1">
    <location>
        <begin position="11"/>
        <end position="38"/>
    </location>
</feature>
<organism evidence="2 3">
    <name type="scientific">Albugo candida</name>
    <dbReference type="NCBI Taxonomy" id="65357"/>
    <lineage>
        <taxon>Eukaryota</taxon>
        <taxon>Sar</taxon>
        <taxon>Stramenopiles</taxon>
        <taxon>Oomycota</taxon>
        <taxon>Peronosporomycetes</taxon>
        <taxon>Albuginales</taxon>
        <taxon>Albuginaceae</taxon>
        <taxon>Albugo</taxon>
    </lineage>
</organism>
<evidence type="ECO:0000313" key="3">
    <source>
        <dbReference type="Proteomes" id="UP000053237"/>
    </source>
</evidence>
<name>A0A024G0K7_9STRA</name>
<comment type="caution">
    <text evidence="2">The sequence shown here is derived from an EMBL/GenBank/DDBJ whole genome shotgun (WGS) entry which is preliminary data.</text>
</comment>
<dbReference type="AlphaFoldDB" id="A0A024G0K7"/>
<dbReference type="InParanoid" id="A0A024G0K7"/>
<keyword evidence="3" id="KW-1185">Reference proteome</keyword>